<organism evidence="2 3">
    <name type="scientific">Plantactinospora mayteni</name>
    <dbReference type="NCBI Taxonomy" id="566021"/>
    <lineage>
        <taxon>Bacteria</taxon>
        <taxon>Bacillati</taxon>
        <taxon>Actinomycetota</taxon>
        <taxon>Actinomycetes</taxon>
        <taxon>Micromonosporales</taxon>
        <taxon>Micromonosporaceae</taxon>
        <taxon>Plantactinospora</taxon>
    </lineage>
</organism>
<protein>
    <recommendedName>
        <fullName evidence="1">VOC domain-containing protein</fullName>
    </recommendedName>
</protein>
<dbReference type="InterPro" id="IPR041581">
    <property type="entry name" value="Glyoxalase_6"/>
</dbReference>
<dbReference type="InterPro" id="IPR029068">
    <property type="entry name" value="Glyas_Bleomycin-R_OHBP_Dase"/>
</dbReference>
<sequence length="273" mass="30857">MRTETVRRRRAVRRWWRDADRFGRIGCMTSEPHRRAIGTLKTVVLDVPDLDRLATFYERFAGWHRAPGTEDDWVTLHTDDGWRIGLQQATDHVPPRWPGQDRPQQAHLDFRVPDIDAAAERAQHLGATLLRRNERWHTLADPAGHPFDVCANPDDPAVTLMGVMLDCPDAKALSHFYAELLGKPVTYEADGIAMIGEDGAQPVMFQQVERYTAPRWPDPAYPQQVHLDVTVQDVDAAERAALDIGATRLPGEGVNWRVYADPAGKPFCLLWTA</sequence>
<evidence type="ECO:0000313" key="2">
    <source>
        <dbReference type="EMBL" id="GIH00763.1"/>
    </source>
</evidence>
<dbReference type="InterPro" id="IPR037523">
    <property type="entry name" value="VOC_core"/>
</dbReference>
<proteinExistence type="predicted"/>
<feature type="domain" description="VOC" evidence="1">
    <location>
        <begin position="39"/>
        <end position="163"/>
    </location>
</feature>
<dbReference type="CDD" id="cd06587">
    <property type="entry name" value="VOC"/>
    <property type="match status" value="2"/>
</dbReference>
<dbReference type="Proteomes" id="UP000621500">
    <property type="component" value="Unassembled WGS sequence"/>
</dbReference>
<name>A0ABQ4F1G8_9ACTN</name>
<evidence type="ECO:0000313" key="3">
    <source>
        <dbReference type="Proteomes" id="UP000621500"/>
    </source>
</evidence>
<comment type="caution">
    <text evidence="2">The sequence shown here is derived from an EMBL/GenBank/DDBJ whole genome shotgun (WGS) entry which is preliminary data.</text>
</comment>
<keyword evidence="3" id="KW-1185">Reference proteome</keyword>
<gene>
    <name evidence="2" type="ORF">Pma05_73350</name>
</gene>
<dbReference type="EMBL" id="BONX01000057">
    <property type="protein sequence ID" value="GIH00763.1"/>
    <property type="molecule type" value="Genomic_DNA"/>
</dbReference>
<dbReference type="PANTHER" id="PTHR35908">
    <property type="entry name" value="HYPOTHETICAL FUSION PROTEIN"/>
    <property type="match status" value="1"/>
</dbReference>
<reference evidence="2 3" key="1">
    <citation type="submission" date="2021-01" db="EMBL/GenBank/DDBJ databases">
        <title>Whole genome shotgun sequence of Plantactinospora mayteni NBRC 109088.</title>
        <authorList>
            <person name="Komaki H."/>
            <person name="Tamura T."/>
        </authorList>
    </citation>
    <scope>NUCLEOTIDE SEQUENCE [LARGE SCALE GENOMIC DNA]</scope>
    <source>
        <strain evidence="2 3">NBRC 109088</strain>
    </source>
</reference>
<dbReference type="SUPFAM" id="SSF54593">
    <property type="entry name" value="Glyoxalase/Bleomycin resistance protein/Dihydroxybiphenyl dioxygenase"/>
    <property type="match status" value="2"/>
</dbReference>
<dbReference type="PANTHER" id="PTHR35908:SF1">
    <property type="entry name" value="CONSERVED PROTEIN"/>
    <property type="match status" value="1"/>
</dbReference>
<dbReference type="PROSITE" id="PS51819">
    <property type="entry name" value="VOC"/>
    <property type="match status" value="1"/>
</dbReference>
<evidence type="ECO:0000259" key="1">
    <source>
        <dbReference type="PROSITE" id="PS51819"/>
    </source>
</evidence>
<dbReference type="Pfam" id="PF18029">
    <property type="entry name" value="Glyoxalase_6"/>
    <property type="match status" value="2"/>
</dbReference>
<dbReference type="Gene3D" id="3.10.180.10">
    <property type="entry name" value="2,3-Dihydroxybiphenyl 1,2-Dioxygenase, domain 1"/>
    <property type="match status" value="2"/>
</dbReference>
<accession>A0ABQ4F1G8</accession>